<gene>
    <name evidence="2" type="ORF">PNOK_0081000</name>
</gene>
<feature type="region of interest" description="Disordered" evidence="1">
    <location>
        <begin position="314"/>
        <end position="383"/>
    </location>
</feature>
<feature type="compositionally biased region" description="Low complexity" evidence="1">
    <location>
        <begin position="916"/>
        <end position="928"/>
    </location>
</feature>
<feature type="compositionally biased region" description="Polar residues" evidence="1">
    <location>
        <begin position="1036"/>
        <end position="1073"/>
    </location>
</feature>
<feature type="region of interest" description="Disordered" evidence="1">
    <location>
        <begin position="571"/>
        <end position="611"/>
    </location>
</feature>
<feature type="compositionally biased region" description="Polar residues" evidence="1">
    <location>
        <begin position="91"/>
        <end position="111"/>
    </location>
</feature>
<feature type="compositionally biased region" description="Polar residues" evidence="1">
    <location>
        <begin position="134"/>
        <end position="144"/>
    </location>
</feature>
<feature type="compositionally biased region" description="Basic and acidic residues" evidence="1">
    <location>
        <begin position="508"/>
        <end position="519"/>
    </location>
</feature>
<feature type="compositionally biased region" description="Low complexity" evidence="1">
    <location>
        <begin position="875"/>
        <end position="896"/>
    </location>
</feature>
<feature type="region of interest" description="Disordered" evidence="1">
    <location>
        <begin position="50"/>
        <end position="223"/>
    </location>
</feature>
<comment type="caution">
    <text evidence="2">The sequence shown here is derived from an EMBL/GenBank/DDBJ whole genome shotgun (WGS) entry which is preliminary data.</text>
</comment>
<dbReference type="Proteomes" id="UP000217199">
    <property type="component" value="Unassembled WGS sequence"/>
</dbReference>
<feature type="region of interest" description="Disordered" evidence="1">
    <location>
        <begin position="501"/>
        <end position="552"/>
    </location>
</feature>
<feature type="compositionally biased region" description="Low complexity" evidence="1">
    <location>
        <begin position="1128"/>
        <end position="1192"/>
    </location>
</feature>
<sequence length="1253" mass="131941">MFAQSPKSTAATRREKQTRRRAQAVSRSGSILGTIKNTVAASLSWLVSKEEPFEDLGKRRRSNNAPRDYSDDDAEETRQAVKRMRVDSPGLSVQQNQNPSSGYLDPPSSTIRRNKPSIERARDEEMGFKRHSMTYGTLPSSLSRTMEPPSNYATQRRDPAQLHRFPSLAASTQSFTSGTRDSSDKPLALPFKLRTSLTPKPSNMPLRREASAPPPIASLRSKPIFVKPPPEEIVNQKRAERTLSLGTLAEYSRSTRSPSRDRVLTSLGSLSSIPSLSSLSSSNVSLQPSISRSEKLLHDLEYYKTPIIPSRYKDSNSLPDFLKPKRVHVPVPMSKKGKERKPSLGMASRGRDKKKESRGRDTGKPYARTGGTGKLLARRKAEEEEIEFNLSVVKEEEEMETDIKPKAVKRDVGVSAVMSGSDDERSSVEKSLVKDIDLNASPSYEDPFSKNHQAVRNQPYGRVGRVRVRDPGQRSVPLSKGRNKFSAVFDDDDMAADVDVDIEQNLSFDEKVEQEKKQETQSNSFGPPPGFTFANNSTIIEHDHSRAKEPPISSLPFSLLKAESVKPVELKLTAPPSERTPFVLAPSESTSQTQMQHEKNEITSTSPQVISSISPKVPITESSKQASMVSDFFATAPAGSSDVTNQETSSGIPNFFANSAFLSAEKPAPVSTPTNITSSVGVINVTTPESSIPNSSTSVNTEIKNQSWQAVSFPTFAPMDTSVPKPLSESAASEGKITPSSPSNTKKTSTSEPVASPFFVSQVKSSEAPTTEVKASSTSFFGSAPAAGNTSTVQTPAVSGVTSSPFGTLSQSVTTKATESDKPATTFFNFGSGNGSVTSAPKPLFGTGSITSNPFSATTSQPSATEQKPPSFTFGAPPVAGSTSSSSATGSESVAVPSPLFGGTPSNSGFTFGMPSSTSNNESQKSSSPFVFGGSIPAAAPTSTQQTPSFTFGTPATSASSSGSIGFTFGTPTKSVEPPSSQSPFTFGASTPARPVTPPSKLDEGMSMEESPVRDVVPENKPMGGISFGLGPTPVNPFSQNSTNPPFSFNASNGVSNPFATKEASTSSNFNFNRTASAPALSTSFSFGAKSDVSTPPATAFGSAPNPFGGPSNSMNAAPSFGAPPPSSSSSSSPFTFGQSQPAASSFGAPTQSTSSATPSSPFTSTPSFTFGASSGTSNPFAFGASAPSSPATGVTGLPQSPATVGSSFTFGQPSSSSGGSLFNIGAAPSSATGGTPGRQVRKLPRRGPPPKR</sequence>
<name>A0A286UW43_9AGAM</name>
<keyword evidence="3" id="KW-1185">Reference proteome</keyword>
<feature type="compositionally biased region" description="Low complexity" evidence="1">
    <location>
        <begin position="949"/>
        <end position="973"/>
    </location>
</feature>
<feature type="compositionally biased region" description="Polar residues" evidence="1">
    <location>
        <begin position="1086"/>
        <end position="1097"/>
    </location>
</feature>
<reference evidence="2 3" key="1">
    <citation type="journal article" date="2017" name="Mol. Ecol.">
        <title>Comparative and population genomic landscape of Phellinus noxius: A hypervariable fungus causing root rot in trees.</title>
        <authorList>
            <person name="Chung C.L."/>
            <person name="Lee T.J."/>
            <person name="Akiba M."/>
            <person name="Lee H.H."/>
            <person name="Kuo T.H."/>
            <person name="Liu D."/>
            <person name="Ke H.M."/>
            <person name="Yokoi T."/>
            <person name="Roa M.B."/>
            <person name="Lu M.J."/>
            <person name="Chang Y.Y."/>
            <person name="Ann P.J."/>
            <person name="Tsai J.N."/>
            <person name="Chen C.Y."/>
            <person name="Tzean S.S."/>
            <person name="Ota Y."/>
            <person name="Hattori T."/>
            <person name="Sahashi N."/>
            <person name="Liou R.F."/>
            <person name="Kikuchi T."/>
            <person name="Tsai I.J."/>
        </authorList>
    </citation>
    <scope>NUCLEOTIDE SEQUENCE [LARGE SCALE GENOMIC DNA]</scope>
    <source>
        <strain evidence="2 3">FFPRI411160</strain>
    </source>
</reference>
<feature type="compositionally biased region" description="Polar residues" evidence="1">
    <location>
        <begin position="826"/>
        <end position="839"/>
    </location>
</feature>
<evidence type="ECO:0000256" key="1">
    <source>
        <dbReference type="SAM" id="MobiDB-lite"/>
    </source>
</evidence>
<feature type="compositionally biased region" description="Polar residues" evidence="1">
    <location>
        <begin position="1"/>
        <end position="11"/>
    </location>
</feature>
<feature type="compositionally biased region" description="Polar residues" evidence="1">
    <location>
        <begin position="848"/>
        <end position="870"/>
    </location>
</feature>
<feature type="region of interest" description="Disordered" evidence="1">
    <location>
        <begin position="719"/>
        <end position="1073"/>
    </location>
</feature>
<feature type="region of interest" description="Disordered" evidence="1">
    <location>
        <begin position="440"/>
        <end position="479"/>
    </location>
</feature>
<feature type="compositionally biased region" description="Basic and acidic residues" evidence="1">
    <location>
        <begin position="349"/>
        <end position="363"/>
    </location>
</feature>
<evidence type="ECO:0000313" key="3">
    <source>
        <dbReference type="Proteomes" id="UP000217199"/>
    </source>
</evidence>
<feature type="compositionally biased region" description="Basic and acidic residues" evidence="1">
    <location>
        <begin position="116"/>
        <end position="128"/>
    </location>
</feature>
<accession>A0A286UW43</accession>
<evidence type="ECO:0000313" key="2">
    <source>
        <dbReference type="EMBL" id="PAV23742.1"/>
    </source>
</evidence>
<feature type="compositionally biased region" description="Low complexity" evidence="1">
    <location>
        <begin position="738"/>
        <end position="751"/>
    </location>
</feature>
<feature type="compositionally biased region" description="Polar residues" evidence="1">
    <location>
        <begin position="978"/>
        <end position="989"/>
    </location>
</feature>
<protein>
    <submittedName>
        <fullName evidence="2">Nuclear pore complex subunit</fullName>
    </submittedName>
</protein>
<dbReference type="AlphaFoldDB" id="A0A286UW43"/>
<feature type="compositionally biased region" description="Polar residues" evidence="1">
    <location>
        <begin position="602"/>
        <end position="611"/>
    </location>
</feature>
<proteinExistence type="predicted"/>
<dbReference type="OrthoDB" id="3230904at2759"/>
<feature type="compositionally biased region" description="Low complexity" evidence="1">
    <location>
        <begin position="1206"/>
        <end position="1223"/>
    </location>
</feature>
<feature type="compositionally biased region" description="Polar residues" evidence="1">
    <location>
        <begin position="169"/>
        <end position="180"/>
    </location>
</feature>
<dbReference type="InParanoid" id="A0A286UW43"/>
<dbReference type="STRING" id="2282107.A0A286UW43"/>
<feature type="region of interest" description="Disordered" evidence="1">
    <location>
        <begin position="1086"/>
        <end position="1253"/>
    </location>
</feature>
<feature type="compositionally biased region" description="Basic residues" evidence="1">
    <location>
        <begin position="1240"/>
        <end position="1253"/>
    </location>
</feature>
<feature type="compositionally biased region" description="Polar residues" evidence="1">
    <location>
        <begin position="788"/>
        <end position="817"/>
    </location>
</feature>
<feature type="compositionally biased region" description="Polar residues" evidence="1">
    <location>
        <begin position="762"/>
        <end position="781"/>
    </location>
</feature>
<feature type="compositionally biased region" description="Basic and acidic residues" evidence="1">
    <location>
        <begin position="540"/>
        <end position="549"/>
    </location>
</feature>
<feature type="region of interest" description="Disordered" evidence="1">
    <location>
        <begin position="1"/>
        <end position="33"/>
    </location>
</feature>
<organism evidence="2 3">
    <name type="scientific">Pyrrhoderma noxium</name>
    <dbReference type="NCBI Taxonomy" id="2282107"/>
    <lineage>
        <taxon>Eukaryota</taxon>
        <taxon>Fungi</taxon>
        <taxon>Dikarya</taxon>
        <taxon>Basidiomycota</taxon>
        <taxon>Agaricomycotina</taxon>
        <taxon>Agaricomycetes</taxon>
        <taxon>Hymenochaetales</taxon>
        <taxon>Hymenochaetaceae</taxon>
        <taxon>Pyrrhoderma</taxon>
    </lineage>
</organism>
<dbReference type="EMBL" id="NBII01000001">
    <property type="protein sequence ID" value="PAV23742.1"/>
    <property type="molecule type" value="Genomic_DNA"/>
</dbReference>